<feature type="region of interest" description="Disordered" evidence="1">
    <location>
        <begin position="399"/>
        <end position="423"/>
    </location>
</feature>
<feature type="compositionally biased region" description="Basic residues" evidence="1">
    <location>
        <begin position="173"/>
        <end position="184"/>
    </location>
</feature>
<feature type="compositionally biased region" description="Basic residues" evidence="1">
    <location>
        <begin position="246"/>
        <end position="258"/>
    </location>
</feature>
<organism evidence="2 3">
    <name type="scientific">Burkholderia pseudomultivorans</name>
    <dbReference type="NCBI Taxonomy" id="1207504"/>
    <lineage>
        <taxon>Bacteria</taxon>
        <taxon>Pseudomonadati</taxon>
        <taxon>Pseudomonadota</taxon>
        <taxon>Betaproteobacteria</taxon>
        <taxon>Burkholderiales</taxon>
        <taxon>Burkholderiaceae</taxon>
        <taxon>Burkholderia</taxon>
        <taxon>Burkholderia cepacia complex</taxon>
    </lineage>
</organism>
<evidence type="ECO:0000256" key="1">
    <source>
        <dbReference type="SAM" id="MobiDB-lite"/>
    </source>
</evidence>
<feature type="region of interest" description="Disordered" evidence="1">
    <location>
        <begin position="236"/>
        <end position="304"/>
    </location>
</feature>
<evidence type="ECO:0000313" key="2">
    <source>
        <dbReference type="EMBL" id="VWB32793.1"/>
    </source>
</evidence>
<dbReference type="AlphaFoldDB" id="A0A6P2IPT3"/>
<evidence type="ECO:0000313" key="3">
    <source>
        <dbReference type="Proteomes" id="UP000494162"/>
    </source>
</evidence>
<name>A0A6P2IPT3_9BURK</name>
<protein>
    <submittedName>
        <fullName evidence="2">Uncharacterized protein</fullName>
    </submittedName>
</protein>
<gene>
    <name evidence="2" type="ORF">BPS26883_01437</name>
</gene>
<dbReference type="EMBL" id="CABVPP010000007">
    <property type="protein sequence ID" value="VWB32793.1"/>
    <property type="molecule type" value="Genomic_DNA"/>
</dbReference>
<feature type="compositionally biased region" description="Basic residues" evidence="1">
    <location>
        <begin position="192"/>
        <end position="203"/>
    </location>
</feature>
<dbReference type="Proteomes" id="UP000494162">
    <property type="component" value="Unassembled WGS sequence"/>
</dbReference>
<feature type="compositionally biased region" description="Basic residues" evidence="1">
    <location>
        <begin position="117"/>
        <end position="129"/>
    </location>
</feature>
<feature type="compositionally biased region" description="Basic and acidic residues" evidence="1">
    <location>
        <begin position="272"/>
        <end position="295"/>
    </location>
</feature>
<proteinExistence type="predicted"/>
<reference evidence="2 3" key="1">
    <citation type="submission" date="2019-09" db="EMBL/GenBank/DDBJ databases">
        <authorList>
            <person name="Depoorter E."/>
        </authorList>
    </citation>
    <scope>NUCLEOTIDE SEQUENCE [LARGE SCALE GENOMIC DNA]</scope>
    <source>
        <strain evidence="2">LMG 26883</strain>
    </source>
</reference>
<feature type="region of interest" description="Disordered" evidence="1">
    <location>
        <begin position="162"/>
        <end position="205"/>
    </location>
</feature>
<feature type="region of interest" description="Disordered" evidence="1">
    <location>
        <begin position="117"/>
        <end position="138"/>
    </location>
</feature>
<accession>A0A6P2IPT3</accession>
<sequence length="434" mass="51444">MRASVRHIHLTKETGVLRAYLEVAGHEPHIPLDLERSTRGLGRCIGNFYRARQAEQVGCGEGRGGGRTRDRGRRNPRRARAVHGGYPIFREQRCGRNRRRYRIVVLLHGVGPLRGRDRQRRNRYRKRVGCRRDRDRQRNGRHVELDFAKRCNCNRPGRSGYRHQLGPGNLAGGHRRHRDGHRPRLAGCNRRPGTRHRHGRARDRRPCRCDRLAGDRQPVDRDRPVGHRVEPVVRRDRQRRDVGRQRCGRTGRQHGRRGRQFDGARQFGSNDVQRRRCDRPERLCAGHDRNGDGPVRHRARQRRNGDGEQCRCVRQHLECIGQQYDRLRRGRLRDRRERIGVRYGGYGKRDGFGCNRPGRGDDRHSIDRDWRYQHRAQHDDRRADVRQLRRQRCKRRGRQRRLRRCGTTRAERRRGPGFGHQHRCDQRQPVVFGR</sequence>